<feature type="binding site" evidence="6">
    <location>
        <position position="184"/>
    </location>
    <ligand>
        <name>S-adenosyl-L-methionine</name>
        <dbReference type="ChEBI" id="CHEBI:59789"/>
    </ligand>
</feature>
<dbReference type="Pfam" id="PF17125">
    <property type="entry name" value="Methyltr_RsmF_N"/>
    <property type="match status" value="1"/>
</dbReference>
<dbReference type="SUPFAM" id="SSF53335">
    <property type="entry name" value="S-adenosyl-L-methionine-dependent methyltransferases"/>
    <property type="match status" value="1"/>
</dbReference>
<feature type="domain" description="SAM-dependent MTase RsmB/NOP-type" evidence="7">
    <location>
        <begin position="5"/>
        <end position="303"/>
    </location>
</feature>
<keyword evidence="1" id="KW-0963">Cytoplasm</keyword>
<dbReference type="Gene3D" id="3.30.70.1170">
    <property type="entry name" value="Sun protein, domain 3"/>
    <property type="match status" value="1"/>
</dbReference>
<evidence type="ECO:0000256" key="3">
    <source>
        <dbReference type="ARBA" id="ARBA00022679"/>
    </source>
</evidence>
<dbReference type="Pfam" id="PF13636">
    <property type="entry name" value="Methyltranf_PUA"/>
    <property type="match status" value="1"/>
</dbReference>
<comment type="caution">
    <text evidence="8">The sequence shown here is derived from an EMBL/GenBank/DDBJ whole genome shotgun (WGS) entry which is preliminary data.</text>
</comment>
<dbReference type="InterPro" id="IPR031341">
    <property type="entry name" value="Methyltr_RsmF_N"/>
</dbReference>
<keyword evidence="3 6" id="KW-0808">Transferase</keyword>
<dbReference type="Pfam" id="PF01189">
    <property type="entry name" value="Methyltr_RsmB-F"/>
    <property type="match status" value="1"/>
</dbReference>
<comment type="similarity">
    <text evidence="6">Belongs to the class I-like SAM-binding methyltransferase superfamily. RsmB/NOP family.</text>
</comment>
<dbReference type="Proteomes" id="UP000660862">
    <property type="component" value="Unassembled WGS sequence"/>
</dbReference>
<evidence type="ECO:0000259" key="7">
    <source>
        <dbReference type="PROSITE" id="PS51686"/>
    </source>
</evidence>
<evidence type="ECO:0000256" key="2">
    <source>
        <dbReference type="ARBA" id="ARBA00022603"/>
    </source>
</evidence>
<keyword evidence="5 6" id="KW-0694">RNA-binding</keyword>
<evidence type="ECO:0000256" key="6">
    <source>
        <dbReference type="PROSITE-ProRule" id="PRU01023"/>
    </source>
</evidence>
<dbReference type="Gene3D" id="3.40.50.150">
    <property type="entry name" value="Vaccinia Virus protein VP39"/>
    <property type="match status" value="1"/>
</dbReference>
<evidence type="ECO:0000256" key="5">
    <source>
        <dbReference type="ARBA" id="ARBA00022884"/>
    </source>
</evidence>
<reference evidence="8" key="2">
    <citation type="submission" date="2020-09" db="EMBL/GenBank/DDBJ databases">
        <authorList>
            <person name="Sun Q."/>
            <person name="Zhou Y."/>
        </authorList>
    </citation>
    <scope>NUCLEOTIDE SEQUENCE</scope>
    <source>
        <strain evidence="8">CGMCC 1.12195</strain>
    </source>
</reference>
<feature type="active site" description="Nucleophile" evidence="6">
    <location>
        <position position="237"/>
    </location>
</feature>
<keyword evidence="9" id="KW-1185">Reference proteome</keyword>
<feature type="binding site" evidence="6">
    <location>
        <position position="140"/>
    </location>
    <ligand>
        <name>S-adenosyl-L-methionine</name>
        <dbReference type="ChEBI" id="CHEBI:59789"/>
    </ligand>
</feature>
<proteinExistence type="inferred from homology"/>
<dbReference type="PANTHER" id="PTHR22807">
    <property type="entry name" value="NOP2 YEAST -RELATED NOL1/NOP2/FMU SUN DOMAIN-CONTAINING"/>
    <property type="match status" value="1"/>
</dbReference>
<dbReference type="EMBL" id="BMER01000001">
    <property type="protein sequence ID" value="GGG79135.1"/>
    <property type="molecule type" value="Genomic_DNA"/>
</dbReference>
<feature type="binding site" evidence="6">
    <location>
        <position position="167"/>
    </location>
    <ligand>
        <name>S-adenosyl-L-methionine</name>
        <dbReference type="ChEBI" id="CHEBI:59789"/>
    </ligand>
</feature>
<keyword evidence="4 6" id="KW-0949">S-adenosyl-L-methionine</keyword>
<organism evidence="8 9">
    <name type="scientific">Parapedobacter pyrenivorans</name>
    <dbReference type="NCBI Taxonomy" id="1305674"/>
    <lineage>
        <taxon>Bacteria</taxon>
        <taxon>Pseudomonadati</taxon>
        <taxon>Bacteroidota</taxon>
        <taxon>Sphingobacteriia</taxon>
        <taxon>Sphingobacteriales</taxon>
        <taxon>Sphingobacteriaceae</taxon>
        <taxon>Parapedobacter</taxon>
    </lineage>
</organism>
<dbReference type="PRINTS" id="PR02008">
    <property type="entry name" value="RCMTFAMILY"/>
</dbReference>
<dbReference type="InterPro" id="IPR027391">
    <property type="entry name" value="Nol1_Nop2_Fmu_2"/>
</dbReference>
<evidence type="ECO:0000256" key="4">
    <source>
        <dbReference type="ARBA" id="ARBA00022691"/>
    </source>
</evidence>
<accession>A0A917M5U0</accession>
<evidence type="ECO:0000256" key="1">
    <source>
        <dbReference type="ARBA" id="ARBA00022490"/>
    </source>
</evidence>
<protein>
    <submittedName>
        <fullName evidence="8">rRNA cytosine-C5-methyltransferase</fullName>
    </submittedName>
</protein>
<dbReference type="InterPro" id="IPR023267">
    <property type="entry name" value="RCMT"/>
</dbReference>
<dbReference type="GO" id="GO:0001510">
    <property type="term" value="P:RNA methylation"/>
    <property type="evidence" value="ECO:0007669"/>
    <property type="project" value="InterPro"/>
</dbReference>
<name>A0A917M5U0_9SPHI</name>
<dbReference type="GO" id="GO:0003723">
    <property type="term" value="F:RNA binding"/>
    <property type="evidence" value="ECO:0007669"/>
    <property type="project" value="UniProtKB-UniRule"/>
</dbReference>
<evidence type="ECO:0000313" key="8">
    <source>
        <dbReference type="EMBL" id="GGG79135.1"/>
    </source>
</evidence>
<dbReference type="PANTHER" id="PTHR22807:SF30">
    <property type="entry name" value="28S RRNA (CYTOSINE(4447)-C(5))-METHYLTRANSFERASE-RELATED"/>
    <property type="match status" value="1"/>
</dbReference>
<dbReference type="AlphaFoldDB" id="A0A917M5U0"/>
<dbReference type="InterPro" id="IPR049560">
    <property type="entry name" value="MeTrfase_RsmB-F_NOP2_cat"/>
</dbReference>
<keyword evidence="2 6" id="KW-0489">Methyltransferase</keyword>
<feature type="binding site" evidence="6">
    <location>
        <begin position="116"/>
        <end position="122"/>
    </location>
    <ligand>
        <name>S-adenosyl-L-methionine</name>
        <dbReference type="ChEBI" id="CHEBI:59789"/>
    </ligand>
</feature>
<dbReference type="InterPro" id="IPR001678">
    <property type="entry name" value="MeTrfase_RsmB-F_NOP2_dom"/>
</dbReference>
<dbReference type="InterPro" id="IPR029063">
    <property type="entry name" value="SAM-dependent_MTases_sf"/>
</dbReference>
<dbReference type="Gene3D" id="2.30.130.60">
    <property type="match status" value="1"/>
</dbReference>
<evidence type="ECO:0000313" key="9">
    <source>
        <dbReference type="Proteomes" id="UP000660862"/>
    </source>
</evidence>
<gene>
    <name evidence="8" type="ORF">GCM10007415_09070</name>
</gene>
<sequence length="458" mass="51125">MLALSCMSNIIPPALVRKLGSLAGFDTAAFEAVHEKEGGLTSIRINPAKPGQLDTSSDQVPWCDTGYYLPERPIFTLDPLFHAGRYYVQEASSMFVAHAIKVLGLHERPLIALDLCAAPGGKSTLLNTYLHRDSLLIANELIKARATVLADNLIRWGHSNTIVSNNDPSAFRHLPGYIDVMLVDAPCSGSGMFRKDRQAINEWSEAVVQLCSERQRRILADSLPALREGGILLYSTCSYSIEENEHIADWLCETQGMEPLSLSTPEAWGIEQTRSDKHACPGYRFYPHKLRGEGFFLAAFRKASKQSTFDRRKPKAEKTITPALRNWVSNADDFFTFTVGEDIHILPKDREADLHILQRMLYLRSAGTRVGRPAKGDLIPAHDLALSLARHPDIPVLALAKNQALDYLRKGNLDPAINSQGLKGWALATYQHATLGWVKLLPNRINNYYPKEWRIATM</sequence>
<dbReference type="PROSITE" id="PS51686">
    <property type="entry name" value="SAM_MT_RSMB_NOP"/>
    <property type="match status" value="1"/>
</dbReference>
<reference evidence="8" key="1">
    <citation type="journal article" date="2014" name="Int. J. Syst. Evol. Microbiol.">
        <title>Complete genome sequence of Corynebacterium casei LMG S-19264T (=DSM 44701T), isolated from a smear-ripened cheese.</title>
        <authorList>
            <consortium name="US DOE Joint Genome Institute (JGI-PGF)"/>
            <person name="Walter F."/>
            <person name="Albersmeier A."/>
            <person name="Kalinowski J."/>
            <person name="Ruckert C."/>
        </authorList>
    </citation>
    <scope>NUCLEOTIDE SEQUENCE</scope>
    <source>
        <strain evidence="8">CGMCC 1.12195</strain>
    </source>
</reference>
<dbReference type="GO" id="GO:0008173">
    <property type="term" value="F:RNA methyltransferase activity"/>
    <property type="evidence" value="ECO:0007669"/>
    <property type="project" value="InterPro"/>
</dbReference>